<evidence type="ECO:0000256" key="1">
    <source>
        <dbReference type="SAM" id="MobiDB-lite"/>
    </source>
</evidence>
<feature type="compositionally biased region" description="Basic and acidic residues" evidence="1">
    <location>
        <begin position="68"/>
        <end position="84"/>
    </location>
</feature>
<organism evidence="2 3">
    <name type="scientific">Glomus cerebriforme</name>
    <dbReference type="NCBI Taxonomy" id="658196"/>
    <lineage>
        <taxon>Eukaryota</taxon>
        <taxon>Fungi</taxon>
        <taxon>Fungi incertae sedis</taxon>
        <taxon>Mucoromycota</taxon>
        <taxon>Glomeromycotina</taxon>
        <taxon>Glomeromycetes</taxon>
        <taxon>Glomerales</taxon>
        <taxon>Glomeraceae</taxon>
        <taxon>Glomus</taxon>
    </lineage>
</organism>
<protein>
    <submittedName>
        <fullName evidence="2">Uncharacterized protein</fullName>
    </submittedName>
</protein>
<feature type="compositionally biased region" description="Basic and acidic residues" evidence="1">
    <location>
        <begin position="42"/>
        <end position="59"/>
    </location>
</feature>
<dbReference type="OrthoDB" id="10513288at2759"/>
<dbReference type="EMBL" id="QKYT01000547">
    <property type="protein sequence ID" value="RIA83704.1"/>
    <property type="molecule type" value="Genomic_DNA"/>
</dbReference>
<dbReference type="Proteomes" id="UP000265703">
    <property type="component" value="Unassembled WGS sequence"/>
</dbReference>
<reference evidence="2 3" key="1">
    <citation type="submission" date="2018-06" db="EMBL/GenBank/DDBJ databases">
        <title>Comparative genomics reveals the genomic features of Rhizophagus irregularis, R. cerebriforme, R. diaphanum and Gigaspora rosea, and their symbiotic lifestyle signature.</title>
        <authorList>
            <person name="Morin E."/>
            <person name="San Clemente H."/>
            <person name="Chen E.C.H."/>
            <person name="De La Providencia I."/>
            <person name="Hainaut M."/>
            <person name="Kuo A."/>
            <person name="Kohler A."/>
            <person name="Murat C."/>
            <person name="Tang N."/>
            <person name="Roy S."/>
            <person name="Loubradou J."/>
            <person name="Henrissat B."/>
            <person name="Grigoriev I.V."/>
            <person name="Corradi N."/>
            <person name="Roux C."/>
            <person name="Martin F.M."/>
        </authorList>
    </citation>
    <scope>NUCLEOTIDE SEQUENCE [LARGE SCALE GENOMIC DNA]</scope>
    <source>
        <strain evidence="2 3">DAOM 227022</strain>
    </source>
</reference>
<keyword evidence="3" id="KW-1185">Reference proteome</keyword>
<comment type="caution">
    <text evidence="2">The sequence shown here is derived from an EMBL/GenBank/DDBJ whole genome shotgun (WGS) entry which is preliminary data.</text>
</comment>
<sequence>MAVNLNTNKIIDQVSELHDDISDTIFSITQDKLRFEHKRVHPHEEKDTLPDDTKIEKVTPLDLVQSNDDNHSSQEEDKAIKGYM</sequence>
<dbReference type="AlphaFoldDB" id="A0A397SM78"/>
<evidence type="ECO:0000313" key="2">
    <source>
        <dbReference type="EMBL" id="RIA83704.1"/>
    </source>
</evidence>
<gene>
    <name evidence="2" type="ORF">C1645_833355</name>
</gene>
<name>A0A397SM78_9GLOM</name>
<evidence type="ECO:0000313" key="3">
    <source>
        <dbReference type="Proteomes" id="UP000265703"/>
    </source>
</evidence>
<feature type="region of interest" description="Disordered" evidence="1">
    <location>
        <begin position="39"/>
        <end position="84"/>
    </location>
</feature>
<proteinExistence type="predicted"/>
<accession>A0A397SM78</accession>